<keyword evidence="2" id="KW-1185">Reference proteome</keyword>
<comment type="caution">
    <text evidence="1">The sequence shown here is derived from an EMBL/GenBank/DDBJ whole genome shotgun (WGS) entry which is preliminary data.</text>
</comment>
<evidence type="ECO:0000313" key="1">
    <source>
        <dbReference type="EMBL" id="MBO0349475.1"/>
    </source>
</evidence>
<proteinExistence type="predicted"/>
<evidence type="ECO:0000313" key="2">
    <source>
        <dbReference type="Proteomes" id="UP000664844"/>
    </source>
</evidence>
<protein>
    <submittedName>
        <fullName evidence="1">Uncharacterized protein</fullName>
    </submittedName>
</protein>
<dbReference type="EMBL" id="JAFLQW010000279">
    <property type="protein sequence ID" value="MBO0349475.1"/>
    <property type="molecule type" value="Genomic_DNA"/>
</dbReference>
<reference evidence="1 2" key="1">
    <citation type="submission" date="2021-03" db="EMBL/GenBank/DDBJ databases">
        <title>Metabolic Capacity of the Antarctic Cyanobacterium Phormidium pseudopriestleyi that Sustains Oxygenic Photosynthesis in the Presence of Hydrogen Sulfide.</title>
        <authorList>
            <person name="Lumian J.E."/>
            <person name="Jungblut A.D."/>
            <person name="Dillon M.L."/>
            <person name="Hawes I."/>
            <person name="Doran P.T."/>
            <person name="Mackey T.J."/>
            <person name="Dick G.J."/>
            <person name="Grettenberger C.L."/>
            <person name="Sumner D.Y."/>
        </authorList>
    </citation>
    <scope>NUCLEOTIDE SEQUENCE [LARGE SCALE GENOMIC DNA]</scope>
    <source>
        <strain evidence="1 2">FRX01</strain>
    </source>
</reference>
<dbReference type="Proteomes" id="UP000664844">
    <property type="component" value="Unassembled WGS sequence"/>
</dbReference>
<gene>
    <name evidence="1" type="ORF">J0895_10215</name>
</gene>
<name>A0ABS3FQW2_9CYAN</name>
<sequence>MKIKRQTDKQVIQQALNILSNHLDPSNYARFVAACQLGEGDYLKTKDQLFTPETVDSLYEKIQAFETVKNESQP</sequence>
<accession>A0ABS3FQW2</accession>
<organism evidence="1 2">
    <name type="scientific">Phormidium pseudopriestleyi FRX01</name>
    <dbReference type="NCBI Taxonomy" id="1759528"/>
    <lineage>
        <taxon>Bacteria</taxon>
        <taxon>Bacillati</taxon>
        <taxon>Cyanobacteriota</taxon>
        <taxon>Cyanophyceae</taxon>
        <taxon>Oscillatoriophycideae</taxon>
        <taxon>Oscillatoriales</taxon>
        <taxon>Oscillatoriaceae</taxon>
        <taxon>Phormidium</taxon>
    </lineage>
</organism>